<protein>
    <submittedName>
        <fullName evidence="3">Uncharacterized protein</fullName>
    </submittedName>
</protein>
<feature type="non-terminal residue" evidence="3">
    <location>
        <position position="602"/>
    </location>
</feature>
<dbReference type="InterPro" id="IPR051513">
    <property type="entry name" value="Tectonin_beta-prop"/>
</dbReference>
<accession>A0AA36CAC7</accession>
<sequence length="602" mass="66219">VTSSITSKIAPSLNTIVENFRHHVDHSTYGTAEGQLIAESTETNSSCGNDIGKEVAEEIGHDTSVVVISLPYTPSSLSANGGMFLMCHRKRHPRWVAIDKLKRKNTEWIAAQLLADQLETSENGGFYWRVRKGIAQMCIELTPNAVWMDHALASKDAWYVAGDTVAVKMELPEEGYHHEMPCEWPIRSLSATRDAVWAIRDDTGEMVVRVGMNNCRTGTDWVSLDIEIPGKLVAVKLVETVGFLLNEFGNLWMVKGVDGFHPYGNGDSFMSVCTPIAGRKGLPHPTQWRMTASTRGLFITAGRMLFASRVAVSGHRFPHVIPQKLRHYDKFTMLAAGALVDDSSTHGVFACRPNSELFGFRPALQTFATTTLPLANGQTSTVTSVAAIPERLIALDSCGALSERRLKGSDLEWKTVDTNGGTLLSAAVCEHGLWAVTSANEVVYMGNGDTQWHLVESPHKATLHEIRCSRDGRYVWVLSASEKRVWARSAVAELTPMGIKWVEASSEPHLLELAVGCNVVWGLANDGTLYRLRGLAANNPAGNYWRALPMRLRAISVDASNGLWGVDEQGSLVRHVTECACRSLPTRHTGWISAWHSGFEFI</sequence>
<keyword evidence="4" id="KW-1185">Reference proteome</keyword>
<comment type="caution">
    <text evidence="3">The sequence shown here is derived from an EMBL/GenBank/DDBJ whole genome shotgun (WGS) entry which is preliminary data.</text>
</comment>
<name>A0AA36CAC7_9BILA</name>
<dbReference type="PANTHER" id="PTHR23250">
    <property type="entry name" value="DYSFERLIN-RELATED"/>
    <property type="match status" value="1"/>
</dbReference>
<evidence type="ECO:0000313" key="3">
    <source>
        <dbReference type="EMBL" id="CAJ0565353.1"/>
    </source>
</evidence>
<dbReference type="EMBL" id="CATQJA010001024">
    <property type="protein sequence ID" value="CAJ0565353.1"/>
    <property type="molecule type" value="Genomic_DNA"/>
</dbReference>
<organism evidence="3 4">
    <name type="scientific">Mesorhabditis spiculigera</name>
    <dbReference type="NCBI Taxonomy" id="96644"/>
    <lineage>
        <taxon>Eukaryota</taxon>
        <taxon>Metazoa</taxon>
        <taxon>Ecdysozoa</taxon>
        <taxon>Nematoda</taxon>
        <taxon>Chromadorea</taxon>
        <taxon>Rhabditida</taxon>
        <taxon>Rhabditina</taxon>
        <taxon>Rhabditomorpha</taxon>
        <taxon>Rhabditoidea</taxon>
        <taxon>Rhabditidae</taxon>
        <taxon>Mesorhabditinae</taxon>
        <taxon>Mesorhabditis</taxon>
    </lineage>
</organism>
<evidence type="ECO:0000313" key="4">
    <source>
        <dbReference type="Proteomes" id="UP001177023"/>
    </source>
</evidence>
<evidence type="ECO:0000256" key="2">
    <source>
        <dbReference type="ARBA" id="ARBA00038331"/>
    </source>
</evidence>
<comment type="similarity">
    <text evidence="2">Belongs to the tectonin family.</text>
</comment>
<dbReference type="AlphaFoldDB" id="A0AA36CAC7"/>
<reference evidence="3" key="1">
    <citation type="submission" date="2023-06" db="EMBL/GenBank/DDBJ databases">
        <authorList>
            <person name="Delattre M."/>
        </authorList>
    </citation>
    <scope>NUCLEOTIDE SEQUENCE</scope>
    <source>
        <strain evidence="3">AF72</strain>
    </source>
</reference>
<dbReference type="PANTHER" id="PTHR23250:SF3">
    <property type="entry name" value="FISH-EGG LECTIN-LIKE ISOFORM X1-RELATED"/>
    <property type="match status" value="1"/>
</dbReference>
<keyword evidence="1" id="KW-0430">Lectin</keyword>
<gene>
    <name evidence="3" type="ORF">MSPICULIGERA_LOCUS3995</name>
</gene>
<dbReference type="SMART" id="SM00706">
    <property type="entry name" value="TECPR"/>
    <property type="match status" value="5"/>
</dbReference>
<dbReference type="Pfam" id="PF19193">
    <property type="entry name" value="Tectonin"/>
    <property type="match status" value="1"/>
</dbReference>
<feature type="non-terminal residue" evidence="3">
    <location>
        <position position="1"/>
    </location>
</feature>
<proteinExistence type="inferred from homology"/>
<dbReference type="Proteomes" id="UP001177023">
    <property type="component" value="Unassembled WGS sequence"/>
</dbReference>
<dbReference type="InterPro" id="IPR006624">
    <property type="entry name" value="Beta-propeller_rpt_TECPR"/>
</dbReference>
<dbReference type="GO" id="GO:0030246">
    <property type="term" value="F:carbohydrate binding"/>
    <property type="evidence" value="ECO:0007669"/>
    <property type="project" value="UniProtKB-KW"/>
</dbReference>
<evidence type="ECO:0000256" key="1">
    <source>
        <dbReference type="ARBA" id="ARBA00022734"/>
    </source>
</evidence>